<name>A0ABR3FRV3_9AGAR</name>
<reference evidence="3 4" key="1">
    <citation type="submission" date="2024-02" db="EMBL/GenBank/DDBJ databases">
        <title>A draft genome for the cacao thread blight pathogen Marasmius crinis-equi.</title>
        <authorList>
            <person name="Cohen S.P."/>
            <person name="Baruah I.K."/>
            <person name="Amoako-Attah I."/>
            <person name="Bukari Y."/>
            <person name="Meinhardt L.W."/>
            <person name="Bailey B.A."/>
        </authorList>
    </citation>
    <scope>NUCLEOTIDE SEQUENCE [LARGE SCALE GENOMIC DNA]</scope>
    <source>
        <strain evidence="3 4">GH-76</strain>
    </source>
</reference>
<accession>A0ABR3FRV3</accession>
<sequence length="278" mass="30647">MTSTRVSSPVASEDGVVVSSSDMNVDEGSSATQAVLTSGDLSIEGAQNSQAEIPTPPPTVDTTEERTVTWEKTDNGWGGAGEWLEGDGSSAWGHCSNKVVVPQITSLTSRSRGSSDYEDALFHWRPEVCSDVRISHKHISQYSRGDLSVVLETGEVTEQSALDRASTAVWARTQIIRSLPEAQRSNMPGPRYTLSQLSYRRGVHEVEVQAVDKRVSSNKQKMDNIRDNQQRLRNQIAVFERQCRAIEQQNSELKEHKVRLGEVGKDLSDLEALALAYC</sequence>
<dbReference type="Proteomes" id="UP001465976">
    <property type="component" value="Unassembled WGS sequence"/>
</dbReference>
<gene>
    <name evidence="3" type="ORF">V5O48_003798</name>
</gene>
<keyword evidence="1" id="KW-0175">Coiled coil</keyword>
<evidence type="ECO:0000256" key="2">
    <source>
        <dbReference type="SAM" id="MobiDB-lite"/>
    </source>
</evidence>
<protein>
    <submittedName>
        <fullName evidence="3">Uncharacterized protein</fullName>
    </submittedName>
</protein>
<organism evidence="3 4">
    <name type="scientific">Marasmius crinis-equi</name>
    <dbReference type="NCBI Taxonomy" id="585013"/>
    <lineage>
        <taxon>Eukaryota</taxon>
        <taxon>Fungi</taxon>
        <taxon>Dikarya</taxon>
        <taxon>Basidiomycota</taxon>
        <taxon>Agaricomycotina</taxon>
        <taxon>Agaricomycetes</taxon>
        <taxon>Agaricomycetidae</taxon>
        <taxon>Agaricales</taxon>
        <taxon>Marasmiineae</taxon>
        <taxon>Marasmiaceae</taxon>
        <taxon>Marasmius</taxon>
    </lineage>
</organism>
<evidence type="ECO:0000313" key="4">
    <source>
        <dbReference type="Proteomes" id="UP001465976"/>
    </source>
</evidence>
<feature type="compositionally biased region" description="Polar residues" evidence="2">
    <location>
        <begin position="1"/>
        <end position="10"/>
    </location>
</feature>
<feature type="compositionally biased region" description="Polar residues" evidence="2">
    <location>
        <begin position="18"/>
        <end position="51"/>
    </location>
</feature>
<dbReference type="EMBL" id="JBAHYK010000114">
    <property type="protein sequence ID" value="KAL0578195.1"/>
    <property type="molecule type" value="Genomic_DNA"/>
</dbReference>
<feature type="region of interest" description="Disordered" evidence="2">
    <location>
        <begin position="1"/>
        <end position="64"/>
    </location>
</feature>
<proteinExistence type="predicted"/>
<comment type="caution">
    <text evidence="3">The sequence shown here is derived from an EMBL/GenBank/DDBJ whole genome shotgun (WGS) entry which is preliminary data.</text>
</comment>
<feature type="coiled-coil region" evidence="1">
    <location>
        <begin position="215"/>
        <end position="256"/>
    </location>
</feature>
<keyword evidence="4" id="KW-1185">Reference proteome</keyword>
<evidence type="ECO:0000313" key="3">
    <source>
        <dbReference type="EMBL" id="KAL0578195.1"/>
    </source>
</evidence>
<evidence type="ECO:0000256" key="1">
    <source>
        <dbReference type="SAM" id="Coils"/>
    </source>
</evidence>